<keyword evidence="3" id="KW-1185">Reference proteome</keyword>
<name>A0A1Y6B2A2_9BACT</name>
<reference evidence="3" key="1">
    <citation type="submission" date="2017-04" db="EMBL/GenBank/DDBJ databases">
        <authorList>
            <person name="Varghese N."/>
            <person name="Submissions S."/>
        </authorList>
    </citation>
    <scope>NUCLEOTIDE SEQUENCE [LARGE SCALE GENOMIC DNA]</scope>
    <source>
        <strain evidence="3">RKEM611</strain>
    </source>
</reference>
<dbReference type="Proteomes" id="UP000192907">
    <property type="component" value="Unassembled WGS sequence"/>
</dbReference>
<evidence type="ECO:0000256" key="1">
    <source>
        <dbReference type="SAM" id="MobiDB-lite"/>
    </source>
</evidence>
<proteinExistence type="predicted"/>
<gene>
    <name evidence="2" type="ORF">SAMN06296036_10165</name>
</gene>
<organism evidence="2 3">
    <name type="scientific">Pseudobacteriovorax antillogorgiicola</name>
    <dbReference type="NCBI Taxonomy" id="1513793"/>
    <lineage>
        <taxon>Bacteria</taxon>
        <taxon>Pseudomonadati</taxon>
        <taxon>Bdellovibrionota</taxon>
        <taxon>Oligoflexia</taxon>
        <taxon>Oligoflexales</taxon>
        <taxon>Pseudobacteriovoracaceae</taxon>
        <taxon>Pseudobacteriovorax</taxon>
    </lineage>
</organism>
<accession>A0A1Y6B2A2</accession>
<dbReference type="AlphaFoldDB" id="A0A1Y6B2A2"/>
<sequence length="564" mass="64019">MFMNPSWWVRSYEVASSSKAPFLTPLELSCDSGLTPALNAVELSALSIVLSNIQKQLLAGRRTILLDPVQHRKFVSSTSRSRIFSFERILQILTGLRLLSGNKSEGFDVIPLFDGEAWRRKGYYNGLVIELGLAPLGAELAFGLGEPYSELERLVSKKPRAQRHLGSHGPLGLWQSIWLDLQGLEQILLLRVEKSMQWENRWLRLDGVFGNSIPELFKDLELPKARGKSSQWSAHRIRQRVLERLGRKLMEHGLLSFDLDDEYLALGPDQDDFALVWQAGPEYLNQIDASSYQSKVGVYLRDAIFEQNLPNITRVLLGPIFKAELAEELGKVWRELQGVNGMQDYRGLIHGNLPVMLSCLFFEWVIRQLPGHGFPIPASHADRDYIKLAVTSESQSVSERFEQFCNLVREDDNFLRDLEDVSGLTLVSPKTQSTSEVYRYFAELQSLGQPTIPVVERKTPTVQPPTSKPAEQPVQDSGPARYPSNLKKAATEELARLRKQVPEKYVALKNAYINTLDPEKKKIIVEVMDRLQPKTFDDHLRNSLVKYMVENPESWLPTAANQQP</sequence>
<dbReference type="OrthoDB" id="10008211at2"/>
<evidence type="ECO:0000313" key="2">
    <source>
        <dbReference type="EMBL" id="SME87902.1"/>
    </source>
</evidence>
<feature type="region of interest" description="Disordered" evidence="1">
    <location>
        <begin position="458"/>
        <end position="484"/>
    </location>
</feature>
<dbReference type="EMBL" id="FWZT01000001">
    <property type="protein sequence ID" value="SME87902.1"/>
    <property type="molecule type" value="Genomic_DNA"/>
</dbReference>
<protein>
    <submittedName>
        <fullName evidence="2">Uncharacterized protein</fullName>
    </submittedName>
</protein>
<evidence type="ECO:0000313" key="3">
    <source>
        <dbReference type="Proteomes" id="UP000192907"/>
    </source>
</evidence>